<name>A0A3N0YNA9_ANAGA</name>
<protein>
    <submittedName>
        <fullName evidence="1">Uncharacterized protein</fullName>
    </submittedName>
</protein>
<gene>
    <name evidence="1" type="ORF">DPX16_13398</name>
</gene>
<evidence type="ECO:0000313" key="2">
    <source>
        <dbReference type="Proteomes" id="UP000281406"/>
    </source>
</evidence>
<keyword evidence="2" id="KW-1185">Reference proteome</keyword>
<sequence length="100" mass="11261">MRFQGLSLTAGLPRDANCELTASISCDEMDIYNEWSPGTSAQAVMLYEFTKSEPAAKMEIIQKVSREPPQHEHSLLWSRDTRAQSGSYLRTASRLRPQKG</sequence>
<dbReference type="AlphaFoldDB" id="A0A3N0YNA9"/>
<accession>A0A3N0YNA9</accession>
<comment type="caution">
    <text evidence="1">The sequence shown here is derived from an EMBL/GenBank/DDBJ whole genome shotgun (WGS) entry which is preliminary data.</text>
</comment>
<dbReference type="EMBL" id="RJVU01035392">
    <property type="protein sequence ID" value="ROL47683.1"/>
    <property type="molecule type" value="Genomic_DNA"/>
</dbReference>
<organism evidence="1 2">
    <name type="scientific">Anabarilius grahami</name>
    <name type="common">Kanglang fish</name>
    <name type="synonym">Barilius grahami</name>
    <dbReference type="NCBI Taxonomy" id="495550"/>
    <lineage>
        <taxon>Eukaryota</taxon>
        <taxon>Metazoa</taxon>
        <taxon>Chordata</taxon>
        <taxon>Craniata</taxon>
        <taxon>Vertebrata</taxon>
        <taxon>Euteleostomi</taxon>
        <taxon>Actinopterygii</taxon>
        <taxon>Neopterygii</taxon>
        <taxon>Teleostei</taxon>
        <taxon>Ostariophysi</taxon>
        <taxon>Cypriniformes</taxon>
        <taxon>Xenocyprididae</taxon>
        <taxon>Xenocypridinae</taxon>
        <taxon>Xenocypridinae incertae sedis</taxon>
        <taxon>Anabarilius</taxon>
    </lineage>
</organism>
<proteinExistence type="predicted"/>
<reference evidence="1 2" key="1">
    <citation type="submission" date="2018-10" db="EMBL/GenBank/DDBJ databases">
        <title>Genome assembly for a Yunnan-Guizhou Plateau 3E fish, Anabarilius grahami (Regan), and its evolutionary and genetic applications.</title>
        <authorList>
            <person name="Jiang W."/>
        </authorList>
    </citation>
    <scope>NUCLEOTIDE SEQUENCE [LARGE SCALE GENOMIC DNA]</scope>
    <source>
        <strain evidence="1">AG-KIZ</strain>
        <tissue evidence="1">Muscle</tissue>
    </source>
</reference>
<dbReference type="Proteomes" id="UP000281406">
    <property type="component" value="Unassembled WGS sequence"/>
</dbReference>
<evidence type="ECO:0000313" key="1">
    <source>
        <dbReference type="EMBL" id="ROL47683.1"/>
    </source>
</evidence>